<dbReference type="Proteomes" id="UP000288805">
    <property type="component" value="Unassembled WGS sequence"/>
</dbReference>
<dbReference type="AlphaFoldDB" id="A0A438CGP4"/>
<organism evidence="1 2">
    <name type="scientific">Vitis vinifera</name>
    <name type="common">Grape</name>
    <dbReference type="NCBI Taxonomy" id="29760"/>
    <lineage>
        <taxon>Eukaryota</taxon>
        <taxon>Viridiplantae</taxon>
        <taxon>Streptophyta</taxon>
        <taxon>Embryophyta</taxon>
        <taxon>Tracheophyta</taxon>
        <taxon>Spermatophyta</taxon>
        <taxon>Magnoliopsida</taxon>
        <taxon>eudicotyledons</taxon>
        <taxon>Gunneridae</taxon>
        <taxon>Pentapetalae</taxon>
        <taxon>rosids</taxon>
        <taxon>Vitales</taxon>
        <taxon>Vitaceae</taxon>
        <taxon>Viteae</taxon>
        <taxon>Vitis</taxon>
    </lineage>
</organism>
<comment type="caution">
    <text evidence="1">The sequence shown here is derived from an EMBL/GenBank/DDBJ whole genome shotgun (WGS) entry which is preliminary data.</text>
</comment>
<reference evidence="1 2" key="1">
    <citation type="journal article" date="2018" name="PLoS Genet.">
        <title>Population sequencing reveals clonal diversity and ancestral inbreeding in the grapevine cultivar Chardonnay.</title>
        <authorList>
            <person name="Roach M.J."/>
            <person name="Johnson D.L."/>
            <person name="Bohlmann J."/>
            <person name="van Vuuren H.J."/>
            <person name="Jones S.J."/>
            <person name="Pretorius I.S."/>
            <person name="Schmidt S.A."/>
            <person name="Borneman A.R."/>
        </authorList>
    </citation>
    <scope>NUCLEOTIDE SEQUENCE [LARGE SCALE GENOMIC DNA]</scope>
    <source>
        <strain evidence="2">cv. Chardonnay</strain>
        <tissue evidence="1">Leaf</tissue>
    </source>
</reference>
<protein>
    <submittedName>
        <fullName evidence="1">Uncharacterized protein</fullName>
    </submittedName>
</protein>
<sequence length="81" mass="9168">MVEKLRRLGIVNEGKEGQKDEAMLLKPIMTKTFAEVIKQPMSKGRAMIKVEVREKGLSRNLNKLVHYLVGSWNPNSGRGMT</sequence>
<accession>A0A438CGP4</accession>
<gene>
    <name evidence="1" type="ORF">CK203_096057</name>
</gene>
<proteinExistence type="predicted"/>
<dbReference type="EMBL" id="QGNW01002236">
    <property type="protein sequence ID" value="RVW22391.1"/>
    <property type="molecule type" value="Genomic_DNA"/>
</dbReference>
<evidence type="ECO:0000313" key="1">
    <source>
        <dbReference type="EMBL" id="RVW22391.1"/>
    </source>
</evidence>
<name>A0A438CGP4_VITVI</name>
<evidence type="ECO:0000313" key="2">
    <source>
        <dbReference type="Proteomes" id="UP000288805"/>
    </source>
</evidence>